<accession>A0A1F5JY44</accession>
<protein>
    <submittedName>
        <fullName evidence="1">Uncharacterized protein</fullName>
    </submittedName>
</protein>
<sequence>MINEIYTGNRFRRAINQHLPFGWGSYYEWAHKKYQIPDVLDHRLPQPGGIVLHFQGPRNDMEIFCNTPKGNIPLKALSPEGTRFSIYNATWFKHSFCAHKNRLIEVPSDFLRWSRKSVTGMLLHEIGHLFTYEDADWMLTASNTLDLLDNNSLPEGCEWRKQELEAEKVSGGYEQRADATALYIESKLRRVGFDLLPDLNISGLKSFINENPLLRSEDSHHSDSHKPGFDFRLSRHDVSSIMSGELPWPRLKEIVDAHFATILPGITEMVETNKASRKPRRRFNLKGILAALRKS</sequence>
<proteinExistence type="predicted"/>
<reference evidence="1 2" key="1">
    <citation type="journal article" date="2016" name="Nat. Commun.">
        <title>Thousands of microbial genomes shed light on interconnected biogeochemical processes in an aquifer system.</title>
        <authorList>
            <person name="Anantharaman K."/>
            <person name="Brown C.T."/>
            <person name="Hug L.A."/>
            <person name="Sharon I."/>
            <person name="Castelle C.J."/>
            <person name="Probst A.J."/>
            <person name="Thomas B.C."/>
            <person name="Singh A."/>
            <person name="Wilkins M.J."/>
            <person name="Karaoz U."/>
            <person name="Brodie E.L."/>
            <person name="Williams K.H."/>
            <person name="Hubbard S.S."/>
            <person name="Banfield J.F."/>
        </authorList>
    </citation>
    <scope>NUCLEOTIDE SEQUENCE [LARGE SCALE GENOMIC DNA]</scope>
</reference>
<organism evidence="1 2">
    <name type="scientific">Candidatus Daviesbacteria bacterium RIFCSPHIGHO2_02_FULL_41_10</name>
    <dbReference type="NCBI Taxonomy" id="1797774"/>
    <lineage>
        <taxon>Bacteria</taxon>
        <taxon>Candidatus Daviesiibacteriota</taxon>
    </lineage>
</organism>
<dbReference type="EMBL" id="MFDB01000008">
    <property type="protein sequence ID" value="OGE33513.1"/>
    <property type="molecule type" value="Genomic_DNA"/>
</dbReference>
<dbReference type="Proteomes" id="UP000177258">
    <property type="component" value="Unassembled WGS sequence"/>
</dbReference>
<comment type="caution">
    <text evidence="1">The sequence shown here is derived from an EMBL/GenBank/DDBJ whole genome shotgun (WGS) entry which is preliminary data.</text>
</comment>
<evidence type="ECO:0000313" key="1">
    <source>
        <dbReference type="EMBL" id="OGE33513.1"/>
    </source>
</evidence>
<gene>
    <name evidence="1" type="ORF">A3D83_00915</name>
</gene>
<evidence type="ECO:0000313" key="2">
    <source>
        <dbReference type="Proteomes" id="UP000177258"/>
    </source>
</evidence>
<dbReference type="AlphaFoldDB" id="A0A1F5JY44"/>
<name>A0A1F5JY44_9BACT</name>